<dbReference type="PANTHER" id="PTHR47816:SF4">
    <property type="entry name" value="RIBOSOMAL RNA SMALL SUBUNIT METHYLTRANSFERASE C"/>
    <property type="match status" value="1"/>
</dbReference>
<evidence type="ECO:0000256" key="3">
    <source>
        <dbReference type="ARBA" id="ARBA00022603"/>
    </source>
</evidence>
<name>A0A1M7EIC3_9RHOB</name>
<dbReference type="EMBL" id="FRBR01000007">
    <property type="protein sequence ID" value="SHL91438.1"/>
    <property type="molecule type" value="Genomic_DNA"/>
</dbReference>
<dbReference type="PANTHER" id="PTHR47816">
    <property type="entry name" value="RIBOSOMAL RNA SMALL SUBUNIT METHYLTRANSFERASE C"/>
    <property type="match status" value="1"/>
</dbReference>
<evidence type="ECO:0000259" key="6">
    <source>
        <dbReference type="Pfam" id="PF05175"/>
    </source>
</evidence>
<feature type="domain" description="Methyltransferase small" evidence="6">
    <location>
        <begin position="159"/>
        <end position="322"/>
    </location>
</feature>
<keyword evidence="1" id="KW-0963">Cytoplasm</keyword>
<protein>
    <submittedName>
        <fullName evidence="7">16S rRNA (Guanine1207-N2)-methyltransferase</fullName>
    </submittedName>
</protein>
<keyword evidence="3 7" id="KW-0489">Methyltransferase</keyword>
<keyword evidence="2" id="KW-0698">rRNA processing</keyword>
<dbReference type="PROSITE" id="PS00092">
    <property type="entry name" value="N6_MTASE"/>
    <property type="match status" value="1"/>
</dbReference>
<dbReference type="GO" id="GO:0008757">
    <property type="term" value="F:S-adenosylmethionine-dependent methyltransferase activity"/>
    <property type="evidence" value="ECO:0007669"/>
    <property type="project" value="InterPro"/>
</dbReference>
<keyword evidence="4 7" id="KW-0808">Transferase</keyword>
<organism evidence="7 8">
    <name type="scientific">Roseovarius pacificus</name>
    <dbReference type="NCBI Taxonomy" id="337701"/>
    <lineage>
        <taxon>Bacteria</taxon>
        <taxon>Pseudomonadati</taxon>
        <taxon>Pseudomonadota</taxon>
        <taxon>Alphaproteobacteria</taxon>
        <taxon>Rhodobacterales</taxon>
        <taxon>Roseobacteraceae</taxon>
        <taxon>Roseovarius</taxon>
    </lineage>
</organism>
<keyword evidence="5" id="KW-0949">S-adenosyl-L-methionine</keyword>
<gene>
    <name evidence="7" type="ORF">SAMN05444398_10784</name>
</gene>
<dbReference type="GO" id="GO:0006364">
    <property type="term" value="P:rRNA processing"/>
    <property type="evidence" value="ECO:0007669"/>
    <property type="project" value="UniProtKB-KW"/>
</dbReference>
<evidence type="ECO:0000313" key="7">
    <source>
        <dbReference type="EMBL" id="SHL91438.1"/>
    </source>
</evidence>
<accession>A0A1M7EIC3</accession>
<dbReference type="Pfam" id="PF05175">
    <property type="entry name" value="MTS"/>
    <property type="match status" value="1"/>
</dbReference>
<dbReference type="CDD" id="cd02440">
    <property type="entry name" value="AdoMet_MTases"/>
    <property type="match status" value="1"/>
</dbReference>
<evidence type="ECO:0000313" key="8">
    <source>
        <dbReference type="Proteomes" id="UP000183974"/>
    </source>
</evidence>
<dbReference type="InterPro" id="IPR046977">
    <property type="entry name" value="RsmC/RlmG"/>
</dbReference>
<evidence type="ECO:0000256" key="1">
    <source>
        <dbReference type="ARBA" id="ARBA00022490"/>
    </source>
</evidence>
<proteinExistence type="predicted"/>
<dbReference type="SUPFAM" id="SSF53335">
    <property type="entry name" value="S-adenosyl-L-methionine-dependent methyltransferases"/>
    <property type="match status" value="1"/>
</dbReference>
<dbReference type="Gene3D" id="3.40.50.150">
    <property type="entry name" value="Vaccinia Virus protein VP39"/>
    <property type="match status" value="2"/>
</dbReference>
<reference evidence="7 8" key="1">
    <citation type="submission" date="2016-11" db="EMBL/GenBank/DDBJ databases">
        <authorList>
            <person name="Jaros S."/>
            <person name="Januszkiewicz K."/>
            <person name="Wedrychowicz H."/>
        </authorList>
    </citation>
    <scope>NUCLEOTIDE SEQUENCE [LARGE SCALE GENOMIC DNA]</scope>
    <source>
        <strain evidence="7 8">DSM 29589</strain>
    </source>
</reference>
<evidence type="ECO:0000256" key="4">
    <source>
        <dbReference type="ARBA" id="ARBA00022679"/>
    </source>
</evidence>
<evidence type="ECO:0000256" key="5">
    <source>
        <dbReference type="ARBA" id="ARBA00022691"/>
    </source>
</evidence>
<dbReference type="InterPro" id="IPR029063">
    <property type="entry name" value="SAM-dependent_MTases_sf"/>
</dbReference>
<keyword evidence="8" id="KW-1185">Reference proteome</keyword>
<dbReference type="STRING" id="337701.SAMN05444398_10784"/>
<dbReference type="InterPro" id="IPR002052">
    <property type="entry name" value="DNA_methylase_N6_adenine_CS"/>
</dbReference>
<dbReference type="RefSeq" id="WP_073035205.1">
    <property type="nucleotide sequence ID" value="NZ_BMLR01000007.1"/>
</dbReference>
<dbReference type="GO" id="GO:0003676">
    <property type="term" value="F:nucleic acid binding"/>
    <property type="evidence" value="ECO:0007669"/>
    <property type="project" value="InterPro"/>
</dbReference>
<sequence length="332" mass="36012">MSIPSRLSLALEAGLLDLPEAGRIAVFAPREGLDMSALPVERCHLITRSKPEHDHFAGLGLNCAVEPEGRYGAALICLPRAKALAHALIAQAAEVTDGVLIVDGAKTDGVESILKECRKRADVSAPVNKAHGKLFWFHAGPEVFADWAMSGPQEIDGGFVTVPGVFSADGIDPASRLLANHLPRKLGRHVVDLGGGWGYLSARALEGRDEIERIELIEADHAALACARENVADARAVLHWEDATRWQPDAPVDAVITNPPFHTGRAADPDLGRAFIRAAARMLKPRGELWLVANRHLPYETEMRAYFTHVDEVAGDSRFKVLHGRGVSRKAR</sequence>
<evidence type="ECO:0000256" key="2">
    <source>
        <dbReference type="ARBA" id="ARBA00022552"/>
    </source>
</evidence>
<dbReference type="InterPro" id="IPR007848">
    <property type="entry name" value="Small_mtfrase_dom"/>
</dbReference>
<dbReference type="Proteomes" id="UP000183974">
    <property type="component" value="Unassembled WGS sequence"/>
</dbReference>
<dbReference type="GO" id="GO:0032259">
    <property type="term" value="P:methylation"/>
    <property type="evidence" value="ECO:0007669"/>
    <property type="project" value="UniProtKB-KW"/>
</dbReference>
<dbReference type="GO" id="GO:0008170">
    <property type="term" value="F:N-methyltransferase activity"/>
    <property type="evidence" value="ECO:0007669"/>
    <property type="project" value="UniProtKB-ARBA"/>
</dbReference>
<dbReference type="AlphaFoldDB" id="A0A1M7EIC3"/>